<dbReference type="Gene3D" id="3.30.70.260">
    <property type="match status" value="1"/>
</dbReference>
<accession>A0ABT1QPQ9</accession>
<evidence type="ECO:0000313" key="1">
    <source>
        <dbReference type="EMBL" id="MCQ4164280.1"/>
    </source>
</evidence>
<proteinExistence type="predicted"/>
<evidence type="ECO:0000313" key="2">
    <source>
        <dbReference type="Proteomes" id="UP001165498"/>
    </source>
</evidence>
<dbReference type="SUPFAM" id="SSF55021">
    <property type="entry name" value="ACT-like"/>
    <property type="match status" value="1"/>
</dbReference>
<name>A0ABT1QPQ9_9GAMM</name>
<reference evidence="1" key="1">
    <citation type="submission" date="2022-07" db="EMBL/GenBank/DDBJ databases">
        <title>Tahibacter sp., a new gammaproteobacterium isolated from the silt sample collected at pig farm.</title>
        <authorList>
            <person name="Chen H."/>
        </authorList>
    </citation>
    <scope>NUCLEOTIDE SEQUENCE</scope>
    <source>
        <strain evidence="1">P2K</strain>
    </source>
</reference>
<organism evidence="1 2">
    <name type="scientific">Tahibacter harae</name>
    <dbReference type="NCBI Taxonomy" id="2963937"/>
    <lineage>
        <taxon>Bacteria</taxon>
        <taxon>Pseudomonadati</taxon>
        <taxon>Pseudomonadota</taxon>
        <taxon>Gammaproteobacteria</taxon>
        <taxon>Lysobacterales</taxon>
        <taxon>Rhodanobacteraceae</taxon>
        <taxon>Tahibacter</taxon>
    </lineage>
</organism>
<gene>
    <name evidence="1" type="ORF">NM961_06100</name>
</gene>
<dbReference type="EMBL" id="JANFQO010000004">
    <property type="protein sequence ID" value="MCQ4164280.1"/>
    <property type="molecule type" value="Genomic_DNA"/>
</dbReference>
<keyword evidence="2" id="KW-1185">Reference proteome</keyword>
<dbReference type="Pfam" id="PF13710">
    <property type="entry name" value="ACT_5"/>
    <property type="match status" value="1"/>
</dbReference>
<dbReference type="InterPro" id="IPR045865">
    <property type="entry name" value="ACT-like_dom_sf"/>
</dbReference>
<dbReference type="RefSeq" id="WP_255912967.1">
    <property type="nucleotide sequence ID" value="NZ_JANFQO010000004.1"/>
</dbReference>
<protein>
    <submittedName>
        <fullName evidence="1">ACT domain-containing protein</fullName>
    </submittedName>
</protein>
<dbReference type="Proteomes" id="UP001165498">
    <property type="component" value="Unassembled WGS sequence"/>
</dbReference>
<sequence length="80" mass="8693">MSCCLELALDRAEGALLRVLGTIERRGWNVLSVNAASTAQAYAVNVTLEGERDPEILCRQLLRLVDVREVTVVEPKVAGA</sequence>
<comment type="caution">
    <text evidence="1">The sequence shown here is derived from an EMBL/GenBank/DDBJ whole genome shotgun (WGS) entry which is preliminary data.</text>
</comment>